<sequence length="238" mass="27398">MLYFLYGESSYHALRKISDFKNAFKKKSADFLIEDFDGETEELSFGQFHASLGQQNLFSGTRLVIYRNVLGEDEKLFEELVNNADYFKSIKDVFVFWEREPETKTLNFFKKYSEKTQEIKDVTDVELDKFYGNASKQEKKHGPAPTPFAFIDKMFGPRAPLALKEMSLAGIEPQKFIYAFLWKLKQKSAQGGPASGWPDAYFAGIEAESQMRRDPKNAEEILEQFIFSLPDRQAGIKA</sequence>
<protein>
    <recommendedName>
        <fullName evidence="3">DNA polymerase III delta N-terminal domain-containing protein</fullName>
    </recommendedName>
</protein>
<dbReference type="STRING" id="1798351.A2930_04200"/>
<evidence type="ECO:0000313" key="2">
    <source>
        <dbReference type="Proteomes" id="UP000178114"/>
    </source>
</evidence>
<dbReference type="InterPro" id="IPR027417">
    <property type="entry name" value="P-loop_NTPase"/>
</dbReference>
<dbReference type="AlphaFoldDB" id="A0A1F5WZ62"/>
<organism evidence="1 2">
    <name type="scientific">Candidatus Giovannonibacteria bacterium RIFCSPLOWO2_01_FULL_45_34</name>
    <dbReference type="NCBI Taxonomy" id="1798351"/>
    <lineage>
        <taxon>Bacteria</taxon>
        <taxon>Candidatus Giovannoniibacteriota</taxon>
    </lineage>
</organism>
<proteinExistence type="predicted"/>
<gene>
    <name evidence="1" type="ORF">A2930_04200</name>
</gene>
<dbReference type="Gene3D" id="3.40.50.300">
    <property type="entry name" value="P-loop containing nucleotide triphosphate hydrolases"/>
    <property type="match status" value="1"/>
</dbReference>
<comment type="caution">
    <text evidence="1">The sequence shown here is derived from an EMBL/GenBank/DDBJ whole genome shotgun (WGS) entry which is preliminary data.</text>
</comment>
<evidence type="ECO:0000313" key="1">
    <source>
        <dbReference type="EMBL" id="OGF80909.1"/>
    </source>
</evidence>
<accession>A0A1F5WZ62</accession>
<dbReference type="EMBL" id="MFID01000023">
    <property type="protein sequence ID" value="OGF80909.1"/>
    <property type="molecule type" value="Genomic_DNA"/>
</dbReference>
<reference evidence="1 2" key="1">
    <citation type="journal article" date="2016" name="Nat. Commun.">
        <title>Thousands of microbial genomes shed light on interconnected biogeochemical processes in an aquifer system.</title>
        <authorList>
            <person name="Anantharaman K."/>
            <person name="Brown C.T."/>
            <person name="Hug L.A."/>
            <person name="Sharon I."/>
            <person name="Castelle C.J."/>
            <person name="Probst A.J."/>
            <person name="Thomas B.C."/>
            <person name="Singh A."/>
            <person name="Wilkins M.J."/>
            <person name="Karaoz U."/>
            <person name="Brodie E.L."/>
            <person name="Williams K.H."/>
            <person name="Hubbard S.S."/>
            <person name="Banfield J.F."/>
        </authorList>
    </citation>
    <scope>NUCLEOTIDE SEQUENCE [LARGE SCALE GENOMIC DNA]</scope>
</reference>
<evidence type="ECO:0008006" key="3">
    <source>
        <dbReference type="Google" id="ProtNLM"/>
    </source>
</evidence>
<name>A0A1F5WZ62_9BACT</name>
<dbReference type="Proteomes" id="UP000178114">
    <property type="component" value="Unassembled WGS sequence"/>
</dbReference>